<reference evidence="2" key="1">
    <citation type="journal article" date="2022" name="J. Anim. Sci.">
        <title>Whole genome sequence analyses-based assessment of virulence potential and antimicrobial susceptibilities and resistance of Enterococcus faecium strains isolated from commercial swine and cattle probiotic products.</title>
        <authorList>
            <person name="Shridhar P.B."/>
            <person name="Amachawadi R.G."/>
            <person name="Tokach M."/>
            <person name="Patel I."/>
            <person name="Gangiredla J."/>
            <person name="Mammel M."/>
            <person name="Nagaraja T.G."/>
        </authorList>
    </citation>
    <scope>NUCLEOTIDE SEQUENCE</scope>
    <source>
        <strain evidence="2">EF215</strain>
    </source>
</reference>
<organism evidence="2 3">
    <name type="scientific">Enterococcus faecium</name>
    <name type="common">Streptococcus faecium</name>
    <dbReference type="NCBI Taxonomy" id="1352"/>
    <lineage>
        <taxon>Bacteria</taxon>
        <taxon>Bacillati</taxon>
        <taxon>Bacillota</taxon>
        <taxon>Bacilli</taxon>
        <taxon>Lactobacillales</taxon>
        <taxon>Enterococcaceae</taxon>
        <taxon>Enterococcus</taxon>
    </lineage>
</organism>
<evidence type="ECO:0000259" key="1">
    <source>
        <dbReference type="Pfam" id="PF12708"/>
    </source>
</evidence>
<protein>
    <submittedName>
        <fullName evidence="2">Glycoside hydrolase family 55 protein</fullName>
    </submittedName>
</protein>
<name>A0A9X1GFL5_ENTFC</name>
<feature type="domain" description="Rhamnogalacturonase A/B/Epimerase-like pectate lyase" evidence="1">
    <location>
        <begin position="7"/>
        <end position="49"/>
    </location>
</feature>
<accession>A0A9X1GFL5</accession>
<gene>
    <name evidence="2" type="ORF">KYX88_16010</name>
</gene>
<dbReference type="InterPro" id="IPR012334">
    <property type="entry name" value="Pectin_lyas_fold"/>
</dbReference>
<dbReference type="InterPro" id="IPR024535">
    <property type="entry name" value="RHGA/B-epi-like_pectate_lyase"/>
</dbReference>
<dbReference type="SUPFAM" id="SSF51126">
    <property type="entry name" value="Pectin lyase-like"/>
    <property type="match status" value="1"/>
</dbReference>
<dbReference type="Gene3D" id="2.160.20.10">
    <property type="entry name" value="Single-stranded right-handed beta-helix, Pectin lyase-like"/>
    <property type="match status" value="1"/>
</dbReference>
<comment type="caution">
    <text evidence="2">The sequence shown here is derived from an EMBL/GenBank/DDBJ whole genome shotgun (WGS) entry which is preliminary data.</text>
</comment>
<sequence length="56" mass="6308">MADKKEFINALDFKTNDIQQDDTVMLQKAINQGATEHLPVFIPKGIYLVGALFLKD</sequence>
<dbReference type="GO" id="GO:0016787">
    <property type="term" value="F:hydrolase activity"/>
    <property type="evidence" value="ECO:0007669"/>
    <property type="project" value="UniProtKB-KW"/>
</dbReference>
<evidence type="ECO:0000313" key="2">
    <source>
        <dbReference type="EMBL" id="MBX4224189.1"/>
    </source>
</evidence>
<dbReference type="Pfam" id="PF12708">
    <property type="entry name" value="Pect-lyase_RHGA_epim"/>
    <property type="match status" value="1"/>
</dbReference>
<dbReference type="EMBL" id="JAIFOC010000546">
    <property type="protein sequence ID" value="MBX4224189.1"/>
    <property type="molecule type" value="Genomic_DNA"/>
</dbReference>
<evidence type="ECO:0000313" key="3">
    <source>
        <dbReference type="Proteomes" id="UP001139644"/>
    </source>
</evidence>
<feature type="non-terminal residue" evidence="2">
    <location>
        <position position="56"/>
    </location>
</feature>
<keyword evidence="2" id="KW-0378">Hydrolase</keyword>
<proteinExistence type="predicted"/>
<dbReference type="AlphaFoldDB" id="A0A9X1GFL5"/>
<dbReference type="Proteomes" id="UP001139644">
    <property type="component" value="Unassembled WGS sequence"/>
</dbReference>
<dbReference type="InterPro" id="IPR011050">
    <property type="entry name" value="Pectin_lyase_fold/virulence"/>
</dbReference>